<dbReference type="AlphaFoldDB" id="A0A7G1H3T6"/>
<dbReference type="PANTHER" id="PTHR35004:SF7">
    <property type="entry name" value="INTEGRASE PROTEIN"/>
    <property type="match status" value="1"/>
</dbReference>
<protein>
    <recommendedName>
        <fullName evidence="3">Mobile element protein</fullName>
    </recommendedName>
</protein>
<accession>A0A7G1H3T6</accession>
<organism evidence="1 2">
    <name type="scientific">Dissulfurispira thermophila</name>
    <dbReference type="NCBI Taxonomy" id="2715679"/>
    <lineage>
        <taxon>Bacteria</taxon>
        <taxon>Pseudomonadati</taxon>
        <taxon>Nitrospirota</taxon>
        <taxon>Thermodesulfovibrionia</taxon>
        <taxon>Thermodesulfovibrionales</taxon>
        <taxon>Dissulfurispiraceae</taxon>
        <taxon>Dissulfurispira</taxon>
    </lineage>
</organism>
<name>A0A7G1H3T6_9BACT</name>
<dbReference type="KEGG" id="dtp:JZK55_17240"/>
<evidence type="ECO:0008006" key="3">
    <source>
        <dbReference type="Google" id="ProtNLM"/>
    </source>
</evidence>
<gene>
    <name evidence="1" type="ORF">JZK55_17240</name>
</gene>
<reference evidence="1 2" key="1">
    <citation type="submission" date="2020-03" db="EMBL/GenBank/DDBJ databases">
        <title>Complete genome sequences of two sulfur-disproportionating bacterial strains T55J and Mzg5.</title>
        <authorList>
            <person name="Umezawa K."/>
            <person name="Kojima H."/>
            <person name="Kato Y."/>
            <person name="Fukui M."/>
        </authorList>
    </citation>
    <scope>NUCLEOTIDE SEQUENCE [LARGE SCALE GENOMIC DNA]</scope>
    <source>
        <strain evidence="1 2">T55J</strain>
    </source>
</reference>
<keyword evidence="2" id="KW-1185">Reference proteome</keyword>
<proteinExistence type="predicted"/>
<evidence type="ECO:0000313" key="2">
    <source>
        <dbReference type="Proteomes" id="UP000516360"/>
    </source>
</evidence>
<dbReference type="EMBL" id="AP022873">
    <property type="protein sequence ID" value="BCB96802.1"/>
    <property type="molecule type" value="Genomic_DNA"/>
</dbReference>
<dbReference type="PANTHER" id="PTHR35004">
    <property type="entry name" value="TRANSPOSASE RV3428C-RELATED"/>
    <property type="match status" value="1"/>
</dbReference>
<evidence type="ECO:0000313" key="1">
    <source>
        <dbReference type="EMBL" id="BCB96802.1"/>
    </source>
</evidence>
<dbReference type="RefSeq" id="WP_207105927.1">
    <property type="nucleotide sequence ID" value="NZ_AP022873.1"/>
</dbReference>
<dbReference type="Proteomes" id="UP000516360">
    <property type="component" value="Chromosome"/>
</dbReference>
<sequence length="132" mass="15365">MQTLSGKDKGEGREALYYIQEHLLKGLEVEGIARFDGLLYDFTERYNKRTHSDLGESPEERFMRDEKPLLRPIPEVEPAEIFPKEIRSVTNDGYISWAGALYPVPMKHCLRQVKIETLLERPLRSIQWMAVS</sequence>